<dbReference type="STRING" id="314344.AL013_13120"/>
<evidence type="ECO:0000256" key="1">
    <source>
        <dbReference type="ARBA" id="ARBA00010759"/>
    </source>
</evidence>
<dbReference type="eggNOG" id="COG0242">
    <property type="taxonomic scope" value="Bacteria"/>
</dbReference>
<comment type="caution">
    <text evidence="3">The sequence shown here is derived from an EMBL/GenBank/DDBJ whole genome shotgun (WGS) entry which is preliminary data.</text>
</comment>
<protein>
    <recommendedName>
        <fullName evidence="2">Peptide deformylase</fullName>
        <shortName evidence="2">PDF</shortName>
        <ecNumber evidence="2">3.5.1.88</ecNumber>
    </recommendedName>
    <alternativeName>
        <fullName evidence="2">Polypeptide deformylase</fullName>
    </alternativeName>
</protein>
<dbReference type="InterPro" id="IPR023635">
    <property type="entry name" value="Peptide_deformylase"/>
</dbReference>
<feature type="binding site" evidence="2">
    <location>
        <position position="149"/>
    </location>
    <ligand>
        <name>Fe cation</name>
        <dbReference type="ChEBI" id="CHEBI:24875"/>
    </ligand>
</feature>
<dbReference type="Proteomes" id="UP000005297">
    <property type="component" value="Unassembled WGS sequence"/>
</dbReference>
<dbReference type="CDD" id="cd00487">
    <property type="entry name" value="Pep_deformylase"/>
    <property type="match status" value="1"/>
</dbReference>
<accession>Q0EWE9</accession>
<organism evidence="3 4">
    <name type="scientific">Mariprofundus ferrooxydans PV-1</name>
    <dbReference type="NCBI Taxonomy" id="314345"/>
    <lineage>
        <taxon>Bacteria</taxon>
        <taxon>Pseudomonadati</taxon>
        <taxon>Pseudomonadota</taxon>
        <taxon>Candidatius Mariprofundia</taxon>
        <taxon>Mariprofundales</taxon>
        <taxon>Mariprofundaceae</taxon>
        <taxon>Mariprofundus</taxon>
    </lineage>
</organism>
<name>Q0EWE9_9PROT</name>
<comment type="cofactor">
    <cofactor evidence="2">
        <name>Fe(2+)</name>
        <dbReference type="ChEBI" id="CHEBI:29033"/>
    </cofactor>
    <text evidence="2">Binds 1 Fe(2+) ion.</text>
</comment>
<proteinExistence type="inferred from homology"/>
<dbReference type="GO" id="GO:0042586">
    <property type="term" value="F:peptide deformylase activity"/>
    <property type="evidence" value="ECO:0007669"/>
    <property type="project" value="UniProtKB-UniRule"/>
</dbReference>
<dbReference type="EC" id="3.5.1.88" evidence="2"/>
<feature type="binding site" evidence="2">
    <location>
        <position position="103"/>
    </location>
    <ligand>
        <name>Fe cation</name>
        <dbReference type="ChEBI" id="CHEBI:24875"/>
    </ligand>
</feature>
<comment type="function">
    <text evidence="2">Removes the formyl group from the N-terminal Met of newly synthesized proteins. Requires at least a dipeptide for an efficient rate of reaction. N-terminal L-methionine is a prerequisite for activity but the enzyme has broad specificity at other positions.</text>
</comment>
<evidence type="ECO:0000256" key="2">
    <source>
        <dbReference type="HAMAP-Rule" id="MF_00163"/>
    </source>
</evidence>
<comment type="catalytic activity">
    <reaction evidence="2">
        <text>N-terminal N-formyl-L-methionyl-[peptide] + H2O = N-terminal L-methionyl-[peptide] + formate</text>
        <dbReference type="Rhea" id="RHEA:24420"/>
        <dbReference type="Rhea" id="RHEA-COMP:10639"/>
        <dbReference type="Rhea" id="RHEA-COMP:10640"/>
        <dbReference type="ChEBI" id="CHEBI:15377"/>
        <dbReference type="ChEBI" id="CHEBI:15740"/>
        <dbReference type="ChEBI" id="CHEBI:49298"/>
        <dbReference type="ChEBI" id="CHEBI:64731"/>
        <dbReference type="EC" id="3.5.1.88"/>
    </reaction>
</comment>
<dbReference type="HAMAP" id="MF_00163">
    <property type="entry name" value="Pep_deformylase"/>
    <property type="match status" value="1"/>
</dbReference>
<sequence>MNMSDEVIMPDILKHPDERLRQVCPDVTDFGSDLEARFAQLDAVMRAAPGGVGIAAPQIGWQQRMIVIDCRESLRPCKNNGLLWMSNPVIESVEGKALGREGCLSVPDWVAMVERARSLQVSYDDVHGDRLSLESTGFEARVIQHELDHLDGILFIDRVVSARDLVRRM</sequence>
<dbReference type="InterPro" id="IPR036821">
    <property type="entry name" value="Peptide_deformylase_sf"/>
</dbReference>
<dbReference type="PRINTS" id="PR01576">
    <property type="entry name" value="PDEFORMYLASE"/>
</dbReference>
<keyword evidence="2" id="KW-0378">Hydrolase</keyword>
<dbReference type="AlphaFoldDB" id="Q0EWE9"/>
<dbReference type="Gene3D" id="3.90.45.10">
    <property type="entry name" value="Peptide deformylase"/>
    <property type="match status" value="1"/>
</dbReference>
<dbReference type="PANTHER" id="PTHR10458">
    <property type="entry name" value="PEPTIDE DEFORMYLASE"/>
    <property type="match status" value="1"/>
</dbReference>
<dbReference type="HOGENOM" id="CLU_061901_2_0_0"/>
<keyword evidence="2" id="KW-0408">Iron</keyword>
<dbReference type="SUPFAM" id="SSF56420">
    <property type="entry name" value="Peptide deformylase"/>
    <property type="match status" value="1"/>
</dbReference>
<dbReference type="EMBL" id="AATS01000020">
    <property type="protein sequence ID" value="EAU53630.1"/>
    <property type="molecule type" value="Genomic_DNA"/>
</dbReference>
<keyword evidence="4" id="KW-1185">Reference proteome</keyword>
<dbReference type="InParanoid" id="Q0EWE9"/>
<dbReference type="PIRSF" id="PIRSF004749">
    <property type="entry name" value="Pep_def"/>
    <property type="match status" value="1"/>
</dbReference>
<dbReference type="GO" id="GO:0046872">
    <property type="term" value="F:metal ion binding"/>
    <property type="evidence" value="ECO:0007669"/>
    <property type="project" value="UniProtKB-KW"/>
</dbReference>
<dbReference type="OrthoDB" id="9804313at2"/>
<keyword evidence="2" id="KW-0648">Protein biosynthesis</keyword>
<dbReference type="PANTHER" id="PTHR10458:SF22">
    <property type="entry name" value="PEPTIDE DEFORMYLASE"/>
    <property type="match status" value="1"/>
</dbReference>
<feature type="binding site" evidence="2">
    <location>
        <position position="145"/>
    </location>
    <ligand>
        <name>Fe cation</name>
        <dbReference type="ChEBI" id="CHEBI:24875"/>
    </ligand>
</feature>
<gene>
    <name evidence="2" type="primary">def</name>
    <name evidence="3" type="ORF">SPV1_13562</name>
</gene>
<reference evidence="3 4" key="1">
    <citation type="submission" date="2006-09" db="EMBL/GenBank/DDBJ databases">
        <authorList>
            <person name="Emerson D."/>
            <person name="Ferriera S."/>
            <person name="Johnson J."/>
            <person name="Kravitz S."/>
            <person name="Halpern A."/>
            <person name="Remington K."/>
            <person name="Beeson K."/>
            <person name="Tran B."/>
            <person name="Rogers Y.-H."/>
            <person name="Friedman R."/>
            <person name="Venter J.C."/>
        </authorList>
    </citation>
    <scope>NUCLEOTIDE SEQUENCE [LARGE SCALE GENOMIC DNA]</scope>
    <source>
        <strain evidence="3 4">PV-1</strain>
    </source>
</reference>
<comment type="similarity">
    <text evidence="1 2">Belongs to the polypeptide deformylase family.</text>
</comment>
<dbReference type="NCBIfam" id="TIGR00079">
    <property type="entry name" value="pept_deformyl"/>
    <property type="match status" value="1"/>
</dbReference>
<dbReference type="GO" id="GO:0006412">
    <property type="term" value="P:translation"/>
    <property type="evidence" value="ECO:0007669"/>
    <property type="project" value="UniProtKB-UniRule"/>
</dbReference>
<keyword evidence="2" id="KW-0479">Metal-binding</keyword>
<feature type="active site" evidence="2">
    <location>
        <position position="146"/>
    </location>
</feature>
<dbReference type="NCBIfam" id="NF001159">
    <property type="entry name" value="PRK00150.1-3"/>
    <property type="match status" value="1"/>
</dbReference>
<dbReference type="Pfam" id="PF01327">
    <property type="entry name" value="Pep_deformylase"/>
    <property type="match status" value="1"/>
</dbReference>
<evidence type="ECO:0000313" key="4">
    <source>
        <dbReference type="Proteomes" id="UP000005297"/>
    </source>
</evidence>
<evidence type="ECO:0000313" key="3">
    <source>
        <dbReference type="EMBL" id="EAU53630.1"/>
    </source>
</evidence>